<dbReference type="InterPro" id="IPR006103">
    <property type="entry name" value="Glyco_hydro_2_cat"/>
</dbReference>
<name>A0AAU9WEH4_9CNID</name>
<dbReference type="PRINTS" id="PR00132">
    <property type="entry name" value="GLHYDRLASE2"/>
</dbReference>
<feature type="signal peptide" evidence="6">
    <location>
        <begin position="1"/>
        <end position="21"/>
    </location>
</feature>
<dbReference type="Pfam" id="PF17751">
    <property type="entry name" value="SKICH"/>
    <property type="match status" value="1"/>
</dbReference>
<dbReference type="GO" id="GO:0004566">
    <property type="term" value="F:beta-glucuronidase activity"/>
    <property type="evidence" value="ECO:0007669"/>
    <property type="project" value="TreeGrafter"/>
</dbReference>
<evidence type="ECO:0000313" key="9">
    <source>
        <dbReference type="Proteomes" id="UP001159428"/>
    </source>
</evidence>
<dbReference type="InterPro" id="IPR000300">
    <property type="entry name" value="IPPc"/>
</dbReference>
<comment type="similarity">
    <text evidence="1">Belongs to the inositol 1,4,5-trisphosphate 5-phosphatase type II family.</text>
</comment>
<dbReference type="Pfam" id="PF02836">
    <property type="entry name" value="Glyco_hydro_2_C"/>
    <property type="match status" value="1"/>
</dbReference>
<dbReference type="Gene3D" id="2.60.40.2840">
    <property type="match status" value="1"/>
</dbReference>
<evidence type="ECO:0000256" key="1">
    <source>
        <dbReference type="ARBA" id="ARBA00005910"/>
    </source>
</evidence>
<dbReference type="Pfam" id="PF22669">
    <property type="entry name" value="Exo_endo_phos2"/>
    <property type="match status" value="1"/>
</dbReference>
<dbReference type="InterPro" id="IPR006101">
    <property type="entry name" value="Glyco_hydro_2"/>
</dbReference>
<evidence type="ECO:0000313" key="8">
    <source>
        <dbReference type="EMBL" id="CAH3110974.1"/>
    </source>
</evidence>
<dbReference type="Gene3D" id="2.60.120.260">
    <property type="entry name" value="Galactose-binding domain-like"/>
    <property type="match status" value="1"/>
</dbReference>
<dbReference type="GO" id="GO:0046856">
    <property type="term" value="P:phosphatidylinositol dephosphorylation"/>
    <property type="evidence" value="ECO:0007669"/>
    <property type="project" value="InterPro"/>
</dbReference>
<dbReference type="InterPro" id="IPR008979">
    <property type="entry name" value="Galactose-bd-like_sf"/>
</dbReference>
<dbReference type="Pfam" id="PF02837">
    <property type="entry name" value="Glyco_hydro_2_N"/>
    <property type="match status" value="1"/>
</dbReference>
<keyword evidence="6" id="KW-0732">Signal</keyword>
<dbReference type="GO" id="GO:0016791">
    <property type="term" value="F:phosphatase activity"/>
    <property type="evidence" value="ECO:0007669"/>
    <property type="project" value="InterPro"/>
</dbReference>
<keyword evidence="3" id="KW-0378">Hydrolase</keyword>
<feature type="region of interest" description="Disordered" evidence="5">
    <location>
        <begin position="1402"/>
        <end position="1421"/>
    </location>
</feature>
<dbReference type="Gene3D" id="2.60.40.10">
    <property type="entry name" value="Immunoglobulins"/>
    <property type="match status" value="1"/>
</dbReference>
<dbReference type="SUPFAM" id="SSF56219">
    <property type="entry name" value="DNase I-like"/>
    <property type="match status" value="2"/>
</dbReference>
<feature type="chain" id="PRO_5043784750" description="Inositol polyphosphate-related phosphatase domain-containing protein" evidence="6">
    <location>
        <begin position="22"/>
        <end position="1421"/>
    </location>
</feature>
<dbReference type="FunFam" id="3.20.20.80:FF:000080">
    <property type="entry name" value="Beta-glucuronidase UidA"/>
    <property type="match status" value="1"/>
</dbReference>
<dbReference type="InterPro" id="IPR041611">
    <property type="entry name" value="SKICH"/>
</dbReference>
<keyword evidence="9" id="KW-1185">Reference proteome</keyword>
<dbReference type="InterPro" id="IPR036691">
    <property type="entry name" value="Endo/exonu/phosph_ase_sf"/>
</dbReference>
<dbReference type="InterPro" id="IPR006104">
    <property type="entry name" value="Glyco_hydro_2_N"/>
</dbReference>
<reference evidence="8 9" key="1">
    <citation type="submission" date="2022-05" db="EMBL/GenBank/DDBJ databases">
        <authorList>
            <consortium name="Genoscope - CEA"/>
            <person name="William W."/>
        </authorList>
    </citation>
    <scope>NUCLEOTIDE SEQUENCE [LARGE SCALE GENOMIC DNA]</scope>
</reference>
<dbReference type="SUPFAM" id="SSF49785">
    <property type="entry name" value="Galactose-binding domain-like"/>
    <property type="match status" value="1"/>
</dbReference>
<comment type="similarity">
    <text evidence="2">Belongs to the glycosyl hydrolase 2 family.</text>
</comment>
<dbReference type="InterPro" id="IPR036156">
    <property type="entry name" value="Beta-gal/glucu_dom_sf"/>
</dbReference>
<protein>
    <recommendedName>
        <fullName evidence="7">Inositol polyphosphate-related phosphatase domain-containing protein</fullName>
    </recommendedName>
</protein>
<dbReference type="Gene3D" id="3.60.10.10">
    <property type="entry name" value="Endonuclease/exonuclease/phosphatase"/>
    <property type="match status" value="2"/>
</dbReference>
<evidence type="ECO:0000256" key="6">
    <source>
        <dbReference type="SAM" id="SignalP"/>
    </source>
</evidence>
<dbReference type="Proteomes" id="UP001159428">
    <property type="component" value="Unassembled WGS sequence"/>
</dbReference>
<evidence type="ECO:0000256" key="4">
    <source>
        <dbReference type="ARBA" id="ARBA00023295"/>
    </source>
</evidence>
<dbReference type="PANTHER" id="PTHR10066:SF67">
    <property type="entry name" value="BETA-GLUCURONIDASE"/>
    <property type="match status" value="1"/>
</dbReference>
<dbReference type="Gene3D" id="3.20.20.80">
    <property type="entry name" value="Glycosidases"/>
    <property type="match status" value="1"/>
</dbReference>
<dbReference type="EMBL" id="CALNXJ010000012">
    <property type="protein sequence ID" value="CAH3110974.1"/>
    <property type="molecule type" value="Genomic_DNA"/>
</dbReference>
<evidence type="ECO:0000259" key="7">
    <source>
        <dbReference type="SMART" id="SM00128"/>
    </source>
</evidence>
<keyword evidence="4" id="KW-0326">Glycosidase</keyword>
<evidence type="ECO:0000256" key="5">
    <source>
        <dbReference type="SAM" id="MobiDB-lite"/>
    </source>
</evidence>
<proteinExistence type="inferred from homology"/>
<comment type="caution">
    <text evidence="8">The sequence shown here is derived from an EMBL/GenBank/DDBJ whole genome shotgun (WGS) entry which is preliminary data.</text>
</comment>
<dbReference type="InterPro" id="IPR017853">
    <property type="entry name" value="GH"/>
</dbReference>
<dbReference type="GO" id="GO:0030246">
    <property type="term" value="F:carbohydrate binding"/>
    <property type="evidence" value="ECO:0007669"/>
    <property type="project" value="TreeGrafter"/>
</dbReference>
<dbReference type="FunFam" id="2.60.120.260:FF:000027">
    <property type="entry name" value="Beta-glucuronidase"/>
    <property type="match status" value="1"/>
</dbReference>
<dbReference type="InterPro" id="IPR013783">
    <property type="entry name" value="Ig-like_fold"/>
</dbReference>
<dbReference type="GO" id="GO:0005975">
    <property type="term" value="P:carbohydrate metabolic process"/>
    <property type="evidence" value="ECO:0007669"/>
    <property type="project" value="InterPro"/>
</dbReference>
<sequence length="1421" mass="163693">MPQTCQTFLCILFLKGLFVEGFLRGMLYPRESETRQVKSLDGMWDFRADISSIGFDEMWYSLPLAQVGDVLAMPVPSSYNDVTEDRWLRDFVGWVWYEKVFYVPSSWKSTSKRVVLRFDNVFYRCKVWLNSKEILEHEGGDLPFEVDITHQLDSFDRDSHRLTVAVNNTISQPRKVKASRSSSYCDSTSDQLTEVDFAGIHGSVKLYTTPEVHLTDISVFTEHTYTRAILKFVTEVAAYNHVKSKDIIMSYELLDRKGRVVSSAGGEGMFSGKVTVFFPTLWWPIGMSDKPGYLYNLKVITSYKGINDVYNLPVGFRTVRVEGSRILINNVPLYLKGFGKRQDSDIRARGFDYATLIRDFNLIQWFSANSIRTSEHPPPEELLELTDKYGIMVINESPTVAPKEVYQDHITEHAVNRHVDLLSELIQRDKNHPSVVMWSVASHSVTVRSGNIDSHLKRMMDFTREMDLQKRPVTYVTSSYDKLMIMEDPGLQFCDVISFNRHYGWYWYPGQPSLISKSLEEDLRGLHNVFGKPVLMAEYGSSAVAGRHKKPSVLYTEEYQVDTMKQYFPVFDRLRKEFLAGEMIWTLTDYNVLESYDTMSTNTKGLLTRQRQPKASAHALRQRYQALTVDTHPRFTGDQLLDVLIRFKPHEGDKFPIAIHNRLPALIREERVNTTIRKRSLDEIMTNYEPFLTYNIWDSSLKMRERMEELGKIVEDLEPDVLAFQEVTLDNLAVLREQRWFSRYHLFPRGVLKSDGKHFVIILSVFPVEKWLVHPFTNNVDSTSNRGLVLAEVRNPISSTDVTFVFVATHLAYGGFGTTQREQQLKESFPIISSYDNVCIMGDLNIYENIDGEVVLPPAWFDAWLSIPGNSNENGFTCDRLKNSILKGPPAVNATSYKARYDRVFCKLFDFKVKEMRIVGDELTRTGILPSDHFGLFTVVEHIEKSETEKQKQSTGSESKVYFKRPRGWEKLINTLKSTPVCKVVSFVALALVHVCTWNVKVTQPPDEDFRSLLHLDNEEQLPDIVAVGLQEVDAKPQSLLIEYIKENSWVKILQAYLGAYGLVKLKSIRMLGMVHLVAVHTKHLPYVREIRPGYCKTALLGLLGTKGAVSLRFTLYGQSFCFINSHFSAHADYEEQRNLEYGSISQHLLFANCTPQKAMEHSYVFWLGDLNYRINETIDNIKGLCAKNDYPALWKHDQLLQGQKDGKCFEKFQEGELTFPPTYKYNPGTDQWDTESGKYRKPAWTDRVLWLESEERKNTVTLESYVSYQSYQTSDHRPVGASLALNLNDSISSMEDPISWKLDLMSLPWYGNEDGLCVYVVKNYKTYSWDWIGLYRVGFQHVFDYEMYEWAVGDGDEYGENGCAVLFDCLPEEAGHYVMCYYSYKLDCIISVSEPFEILPPRDEDKDPVEVQVEQPTEDV</sequence>
<dbReference type="PANTHER" id="PTHR10066">
    <property type="entry name" value="BETA-GLUCURONIDASE"/>
    <property type="match status" value="1"/>
</dbReference>
<dbReference type="SUPFAM" id="SSF51445">
    <property type="entry name" value="(Trans)glycosidases"/>
    <property type="match status" value="1"/>
</dbReference>
<dbReference type="InterPro" id="IPR005135">
    <property type="entry name" value="Endo/exonuclease/phosphatase"/>
</dbReference>
<evidence type="ECO:0000256" key="2">
    <source>
        <dbReference type="ARBA" id="ARBA00007401"/>
    </source>
</evidence>
<dbReference type="SMART" id="SM00128">
    <property type="entry name" value="IPPc"/>
    <property type="match status" value="1"/>
</dbReference>
<feature type="domain" description="Inositol polyphosphate-related phosphatase" evidence="7">
    <location>
        <begin position="989"/>
        <end position="1290"/>
    </location>
</feature>
<dbReference type="SUPFAM" id="SSF49303">
    <property type="entry name" value="beta-Galactosidase/glucuronidase domain"/>
    <property type="match status" value="1"/>
</dbReference>
<organism evidence="8 9">
    <name type="scientific">Pocillopora meandrina</name>
    <dbReference type="NCBI Taxonomy" id="46732"/>
    <lineage>
        <taxon>Eukaryota</taxon>
        <taxon>Metazoa</taxon>
        <taxon>Cnidaria</taxon>
        <taxon>Anthozoa</taxon>
        <taxon>Hexacorallia</taxon>
        <taxon>Scleractinia</taxon>
        <taxon>Astrocoeniina</taxon>
        <taxon>Pocilloporidae</taxon>
        <taxon>Pocillopora</taxon>
    </lineage>
</organism>
<accession>A0AAU9WEH4</accession>
<dbReference type="CDD" id="cd09080">
    <property type="entry name" value="TDP2"/>
    <property type="match status" value="1"/>
</dbReference>
<evidence type="ECO:0000256" key="3">
    <source>
        <dbReference type="ARBA" id="ARBA00022801"/>
    </source>
</evidence>
<dbReference type="FunFam" id="2.60.40.2840:FF:000003">
    <property type="entry name" value="Phosphatidylinositol 4,5-bisphosphate 5-phosphatase A"/>
    <property type="match status" value="1"/>
</dbReference>
<gene>
    <name evidence="8" type="ORF">PMEA_00003898</name>
</gene>
<dbReference type="Pfam" id="PF03372">
    <property type="entry name" value="Exo_endo_phos"/>
    <property type="match status" value="1"/>
</dbReference>
<dbReference type="GO" id="GO:0019391">
    <property type="term" value="P:glucuronoside catabolic process"/>
    <property type="evidence" value="ECO:0007669"/>
    <property type="project" value="TreeGrafter"/>
</dbReference>